<feature type="domain" description="Group II intron-interrupted relaxase LtrB C-terminal" evidence="2">
    <location>
        <begin position="394"/>
        <end position="510"/>
    </location>
</feature>
<dbReference type="Proteomes" id="UP000018482">
    <property type="component" value="Unassembled WGS sequence"/>
</dbReference>
<feature type="domain" description="Group II intron-interrupted relaxase LtrB central" evidence="3">
    <location>
        <begin position="295"/>
        <end position="377"/>
    </location>
</feature>
<gene>
    <name evidence="4" type="ORF">SAG0136_06275</name>
</gene>
<organism evidence="4 5">
    <name type="scientific">Streptococcus agalactiae LMG 14747</name>
    <dbReference type="NCBI Taxonomy" id="1154860"/>
    <lineage>
        <taxon>Bacteria</taxon>
        <taxon>Bacillati</taxon>
        <taxon>Bacillota</taxon>
        <taxon>Bacilli</taxon>
        <taxon>Lactobacillales</taxon>
        <taxon>Streptococcaceae</taxon>
        <taxon>Streptococcus</taxon>
    </lineage>
</organism>
<sequence>MVYTKVFQIKDVGGLRRSIAYITKKSKTTISTDDKREQKDLVSSHLITHPRNGSVEEMILTKELSDHRFGRTKTSDLITGKGVLAHHIIQSFSPEDNLTPEEVHEIGRQTLMELTGGHHEFVIATHMDKDHLHNHLIFSTTDTRTLKKFRWRKGTKQHLEKISDYYSEVAGASIIVKESKLLDHTKYSAYHKKNSYRFEIKQRLDFLLKNSQTLEDFLKKSKALNLAVDFSGKYAAYRLQDYDQKQNTRDRSLSKKGYYSLDAIKERLSKNQVVLPLEEIPKAYDDLVKEREADFEMRLTIEPWQVKQETLNSLYLQVDYGLHNTGTIRLPRTKVDALEGGRFELFLKKSDFFYFLNDNYSQDDRYIRGDTLMRQLAYNNGQVILNKHKNIFDLDQLIREFEFISQYDITDGQQFEELATRFNQKVDDTKDLLNQIDQRLDKWNKLSAALLGLENGDDSAYLIFETYQEDPKTLHRGLLEKRILESQVERQVLQEKLDTILNDAKMYQVVRDHAYHRQEQTYER</sequence>
<comment type="caution">
    <text evidence="4">The sequence shown here is derived from an EMBL/GenBank/DDBJ whole genome shotgun (WGS) entry which is preliminary data.</text>
</comment>
<protein>
    <submittedName>
        <fullName evidence="4">Relaxase</fullName>
    </submittedName>
</protein>
<reference evidence="4 5" key="1">
    <citation type="submission" date="2013-05" db="EMBL/GenBank/DDBJ databases">
        <authorList>
            <person name="Richards V.P."/>
            <person name="Durkin S.A.S."/>
            <person name="Kim M."/>
            <person name="Pavinski Bitar P.D."/>
            <person name="Stanhope M.J."/>
            <person name="Town C.D."/>
            <person name="Venter J.C."/>
        </authorList>
    </citation>
    <scope>NUCLEOTIDE SEQUENCE [LARGE SCALE GENOMIC DNA]</scope>
    <source>
        <strain evidence="4 5">LMG 14747</strain>
    </source>
</reference>
<evidence type="ECO:0000313" key="5">
    <source>
        <dbReference type="Proteomes" id="UP000018482"/>
    </source>
</evidence>
<accession>V6Z2B1</accession>
<dbReference type="Pfam" id="PF20874">
    <property type="entry name" value="Relaxase_M"/>
    <property type="match status" value="1"/>
</dbReference>
<name>V6Z2B1_STRAG</name>
<dbReference type="AlphaFoldDB" id="V6Z2B1"/>
<evidence type="ECO:0000259" key="1">
    <source>
        <dbReference type="Pfam" id="PF03432"/>
    </source>
</evidence>
<proteinExistence type="predicted"/>
<dbReference type="Pfam" id="PF11083">
    <property type="entry name" value="Relaxase_C"/>
    <property type="match status" value="1"/>
</dbReference>
<dbReference type="InterPro" id="IPR048299">
    <property type="entry name" value="LtrB_central"/>
</dbReference>
<dbReference type="InterPro" id="IPR021112">
    <property type="entry name" value="LtrB_C"/>
</dbReference>
<dbReference type="eggNOG" id="COG3843">
    <property type="taxonomic scope" value="Bacteria"/>
</dbReference>
<dbReference type="InterPro" id="IPR005094">
    <property type="entry name" value="Endonuclease_MobA/VirD2"/>
</dbReference>
<dbReference type="EMBL" id="ANQC01000092">
    <property type="protein sequence ID" value="ESV54843.1"/>
    <property type="molecule type" value="Genomic_DNA"/>
</dbReference>
<evidence type="ECO:0000313" key="4">
    <source>
        <dbReference type="EMBL" id="ESV54843.1"/>
    </source>
</evidence>
<feature type="domain" description="MobA/VirD2-like nuclease" evidence="1">
    <location>
        <begin position="21"/>
        <end position="165"/>
    </location>
</feature>
<evidence type="ECO:0000259" key="3">
    <source>
        <dbReference type="Pfam" id="PF20874"/>
    </source>
</evidence>
<dbReference type="Pfam" id="PF03432">
    <property type="entry name" value="Relaxase"/>
    <property type="match status" value="1"/>
</dbReference>
<evidence type="ECO:0000259" key="2">
    <source>
        <dbReference type="Pfam" id="PF11083"/>
    </source>
</evidence>